<gene>
    <name evidence="3" type="ordered locus">FraEuI1c_6845</name>
</gene>
<evidence type="ECO:0000256" key="1">
    <source>
        <dbReference type="SAM" id="MobiDB-lite"/>
    </source>
</evidence>
<feature type="compositionally biased region" description="Gly residues" evidence="1">
    <location>
        <begin position="119"/>
        <end position="134"/>
    </location>
</feature>
<evidence type="ECO:0000313" key="4">
    <source>
        <dbReference type="Proteomes" id="UP000002484"/>
    </source>
</evidence>
<name>E3JDP8_PSEI1</name>
<keyword evidence="2" id="KW-0732">Signal</keyword>
<feature type="signal peptide" evidence="2">
    <location>
        <begin position="1"/>
        <end position="43"/>
    </location>
</feature>
<proteinExistence type="predicted"/>
<evidence type="ECO:0000256" key="2">
    <source>
        <dbReference type="SAM" id="SignalP"/>
    </source>
</evidence>
<dbReference type="KEGG" id="fri:FraEuI1c_6845"/>
<accession>E3JDP8</accession>
<feature type="compositionally biased region" description="Low complexity" evidence="1">
    <location>
        <begin position="135"/>
        <end position="144"/>
    </location>
</feature>
<organism evidence="3 4">
    <name type="scientific">Pseudofrankia inefficax (strain DSM 45817 / CECT 9037 / DDB 130130 / EuI1c)</name>
    <name type="common">Frankia inefficax</name>
    <dbReference type="NCBI Taxonomy" id="298654"/>
    <lineage>
        <taxon>Bacteria</taxon>
        <taxon>Bacillati</taxon>
        <taxon>Actinomycetota</taxon>
        <taxon>Actinomycetes</taxon>
        <taxon>Frankiales</taxon>
        <taxon>Frankiaceae</taxon>
        <taxon>Pseudofrankia</taxon>
    </lineage>
</organism>
<sequence length="178" mass="16529" precursor="true">MDGRRIASLTRRWRAPRAKGGRWLAVPALVLALGACGTSGTSAAQSGNATTAGSGASAGTASSAMSAYTSCLAQNGVTLPTPSAGPGGGAGQGGTPPSAQGGTRPQGARPSGSPPSGMPNGGQDAGAPGGGAPGGALSTAAPAGVDAQTWAKARTACASLAPTPPAGQTAAPSAQPTS</sequence>
<dbReference type="eggNOG" id="ENOG503467W">
    <property type="taxonomic scope" value="Bacteria"/>
</dbReference>
<evidence type="ECO:0000313" key="3">
    <source>
        <dbReference type="EMBL" id="ADP84814.1"/>
    </source>
</evidence>
<feature type="region of interest" description="Disordered" evidence="1">
    <location>
        <begin position="40"/>
        <end position="59"/>
    </location>
</feature>
<dbReference type="InParanoid" id="E3JDP8"/>
<feature type="region of interest" description="Disordered" evidence="1">
    <location>
        <begin position="76"/>
        <end position="178"/>
    </location>
</feature>
<dbReference type="HOGENOM" id="CLU_1459295_0_0_11"/>
<dbReference type="EMBL" id="CP002299">
    <property type="protein sequence ID" value="ADP84814.1"/>
    <property type="molecule type" value="Genomic_DNA"/>
</dbReference>
<keyword evidence="4" id="KW-1185">Reference proteome</keyword>
<protein>
    <submittedName>
        <fullName evidence="3">Uncharacterized protein</fullName>
    </submittedName>
</protein>
<feature type="compositionally biased region" description="Low complexity" evidence="1">
    <location>
        <begin position="95"/>
        <end position="111"/>
    </location>
</feature>
<feature type="chain" id="PRO_5038606765" evidence="2">
    <location>
        <begin position="44"/>
        <end position="178"/>
    </location>
</feature>
<reference evidence="3 4" key="1">
    <citation type="submission" date="2010-10" db="EMBL/GenBank/DDBJ databases">
        <title>Complete sequence of Frankia sp. EuI1c.</title>
        <authorList>
            <consortium name="US DOE Joint Genome Institute"/>
            <person name="Lucas S."/>
            <person name="Copeland A."/>
            <person name="Lapidus A."/>
            <person name="Cheng J.-F."/>
            <person name="Bruce D."/>
            <person name="Goodwin L."/>
            <person name="Pitluck S."/>
            <person name="Chertkov O."/>
            <person name="Detter J.C."/>
            <person name="Han C."/>
            <person name="Tapia R."/>
            <person name="Land M."/>
            <person name="Hauser L."/>
            <person name="Jeffries C."/>
            <person name="Kyrpides N."/>
            <person name="Ivanova N."/>
            <person name="Mikhailova N."/>
            <person name="Beauchemin N."/>
            <person name="Sen A."/>
            <person name="Sur S.A."/>
            <person name="Gtari M."/>
            <person name="Wall L."/>
            <person name="Tisa L."/>
            <person name="Woyke T."/>
        </authorList>
    </citation>
    <scope>NUCLEOTIDE SEQUENCE [LARGE SCALE GENOMIC DNA]</scope>
    <source>
        <strain evidence="4">DSM 45817 / CECT 9037 / EuI1c</strain>
    </source>
</reference>
<dbReference type="AlphaFoldDB" id="E3JDP8"/>
<dbReference type="Proteomes" id="UP000002484">
    <property type="component" value="Chromosome"/>
</dbReference>
<feature type="compositionally biased region" description="Low complexity" evidence="1">
    <location>
        <begin position="166"/>
        <end position="178"/>
    </location>
</feature>
<dbReference type="RefSeq" id="WP_013427925.1">
    <property type="nucleotide sequence ID" value="NC_014666.1"/>
</dbReference>
<feature type="compositionally biased region" description="Gly residues" evidence="1">
    <location>
        <begin position="85"/>
        <end position="94"/>
    </location>
</feature>